<dbReference type="InterPro" id="IPR053004">
    <property type="entry name" value="MAGUK_Signaling_Regulators"/>
</dbReference>
<protein>
    <recommendedName>
        <fullName evidence="1">Guanylate kinase-like domain-containing protein</fullName>
    </recommendedName>
</protein>
<dbReference type="GO" id="GO:0005886">
    <property type="term" value="C:plasma membrane"/>
    <property type="evidence" value="ECO:0007669"/>
    <property type="project" value="TreeGrafter"/>
</dbReference>
<accession>A0A0B1S4C7</accession>
<sequence length="122" mass="13801">MDLGCYFNGRVHCIVDVSPNGIQRLHSLRIYPIVIRIKFKSAKQIKDVKEDYCGEKITTKQAKDLMDKNSAIEKELEAMNCSASVVMVSQGPARGVVKHVCQQIVALIEHEQKKTIWMTTPQ</sequence>
<dbReference type="InterPro" id="IPR008145">
    <property type="entry name" value="GK/Ca_channel_bsu"/>
</dbReference>
<proteinExistence type="predicted"/>
<dbReference type="AlphaFoldDB" id="A0A0B1S4C7"/>
<dbReference type="EMBL" id="KN610138">
    <property type="protein sequence ID" value="KHJ78070.1"/>
    <property type="molecule type" value="Genomic_DNA"/>
</dbReference>
<evidence type="ECO:0000313" key="3">
    <source>
        <dbReference type="Proteomes" id="UP000053660"/>
    </source>
</evidence>
<organism evidence="2 3">
    <name type="scientific">Oesophagostomum dentatum</name>
    <name type="common">Nodular worm</name>
    <dbReference type="NCBI Taxonomy" id="61180"/>
    <lineage>
        <taxon>Eukaryota</taxon>
        <taxon>Metazoa</taxon>
        <taxon>Ecdysozoa</taxon>
        <taxon>Nematoda</taxon>
        <taxon>Chromadorea</taxon>
        <taxon>Rhabditida</taxon>
        <taxon>Rhabditina</taxon>
        <taxon>Rhabditomorpha</taxon>
        <taxon>Strongyloidea</taxon>
        <taxon>Strongylidae</taxon>
        <taxon>Oesophagostomum</taxon>
    </lineage>
</organism>
<dbReference type="InterPro" id="IPR027417">
    <property type="entry name" value="P-loop_NTPase"/>
</dbReference>
<gene>
    <name evidence="2" type="ORF">OESDEN_22310</name>
</gene>
<dbReference type="SUPFAM" id="SSF52540">
    <property type="entry name" value="P-loop containing nucleoside triphosphate hydrolases"/>
    <property type="match status" value="1"/>
</dbReference>
<dbReference type="InterPro" id="IPR008144">
    <property type="entry name" value="Guanylate_kin-like_dom"/>
</dbReference>
<reference evidence="2 3" key="1">
    <citation type="submission" date="2014-03" db="EMBL/GenBank/DDBJ databases">
        <title>Draft genome of the hookworm Oesophagostomum dentatum.</title>
        <authorList>
            <person name="Mitreva M."/>
        </authorList>
    </citation>
    <scope>NUCLEOTIDE SEQUENCE [LARGE SCALE GENOMIC DNA]</scope>
    <source>
        <strain evidence="2 3">OD-Hann</strain>
    </source>
</reference>
<dbReference type="OrthoDB" id="10067129at2759"/>
<dbReference type="Pfam" id="PF00625">
    <property type="entry name" value="Guanylate_kin"/>
    <property type="match status" value="1"/>
</dbReference>
<dbReference type="GO" id="GO:0035331">
    <property type="term" value="P:negative regulation of hippo signaling"/>
    <property type="evidence" value="ECO:0007669"/>
    <property type="project" value="TreeGrafter"/>
</dbReference>
<dbReference type="PANTHER" id="PTHR46360:SF1">
    <property type="entry name" value="DISKS LARGE HOMOLOG 5"/>
    <property type="match status" value="1"/>
</dbReference>
<dbReference type="Proteomes" id="UP000053660">
    <property type="component" value="Unassembled WGS sequence"/>
</dbReference>
<evidence type="ECO:0000313" key="2">
    <source>
        <dbReference type="EMBL" id="KHJ78070.1"/>
    </source>
</evidence>
<keyword evidence="3" id="KW-1185">Reference proteome</keyword>
<dbReference type="PANTHER" id="PTHR46360">
    <property type="entry name" value="DISKS LARGE HOMOLOG 5"/>
    <property type="match status" value="1"/>
</dbReference>
<feature type="domain" description="Guanylate kinase-like" evidence="1">
    <location>
        <begin position="1"/>
        <end position="109"/>
    </location>
</feature>
<dbReference type="Gene3D" id="3.40.50.300">
    <property type="entry name" value="P-loop containing nucleotide triphosphate hydrolases"/>
    <property type="match status" value="1"/>
</dbReference>
<dbReference type="PROSITE" id="PS50052">
    <property type="entry name" value="GUANYLATE_KINASE_2"/>
    <property type="match status" value="1"/>
</dbReference>
<name>A0A0B1S4C7_OESDE</name>
<evidence type="ECO:0000259" key="1">
    <source>
        <dbReference type="PROSITE" id="PS50052"/>
    </source>
</evidence>